<dbReference type="KEGG" id="cwa:CwatDRAFT_0175"/>
<dbReference type="EMBL" id="AADV02000241">
    <property type="protein sequence ID" value="EAM47712.1"/>
    <property type="molecule type" value="Genomic_DNA"/>
</dbReference>
<keyword evidence="3" id="KW-1185">Reference proteome</keyword>
<evidence type="ECO:0000313" key="3">
    <source>
        <dbReference type="Proteomes" id="UP000003922"/>
    </source>
</evidence>
<name>Q4BUY2_CROWT</name>
<dbReference type="Proteomes" id="UP000003922">
    <property type="component" value="Unassembled WGS sequence"/>
</dbReference>
<sequence length="157" mass="16085">MLKTATLATTVALATFAFADAAEAALITLNGTDYEVSTVVGTYNDLSSTLEMTPWFGDSALATNAATQVGAAFGFPNDNVGPLFASGVGFPVFVEAAAFNGSTTIFSPTATINVFSETYAIATEVQTIPEPLTILGAGAAIAFGAGFKRKLGKVKQK</sequence>
<reference evidence="2" key="3">
    <citation type="submission" date="2016-12" db="EMBL/GenBank/DDBJ databases">
        <title>Annotation of the draft genome assembly of Crocosphaera watsonii WH 8501.</title>
        <authorList>
            <consortium name="US DOE Joint Genome Institute (JGI-ORNL)"/>
            <person name="Larimer F."/>
            <person name="Land M."/>
        </authorList>
    </citation>
    <scope>NUCLEOTIDE SEQUENCE</scope>
    <source>
        <strain evidence="2">WH 8501</strain>
    </source>
</reference>
<feature type="signal peptide" evidence="1">
    <location>
        <begin position="1"/>
        <end position="21"/>
    </location>
</feature>
<dbReference type="AlphaFoldDB" id="Q4BUY2"/>
<evidence type="ECO:0008006" key="4">
    <source>
        <dbReference type="Google" id="ProtNLM"/>
    </source>
</evidence>
<protein>
    <recommendedName>
        <fullName evidence="4">PEP-CTERM protein-sorting domain-containing protein</fullName>
    </recommendedName>
</protein>
<dbReference type="InterPro" id="IPR026374">
    <property type="entry name" value="Cyano_PEP"/>
</dbReference>
<organism evidence="2 3">
    <name type="scientific">Crocosphaera watsonii WH 8501</name>
    <dbReference type="NCBI Taxonomy" id="165597"/>
    <lineage>
        <taxon>Bacteria</taxon>
        <taxon>Bacillati</taxon>
        <taxon>Cyanobacteriota</taxon>
        <taxon>Cyanophyceae</taxon>
        <taxon>Oscillatoriophycideae</taxon>
        <taxon>Chroococcales</taxon>
        <taxon>Aphanothecaceae</taxon>
        <taxon>Crocosphaera</taxon>
    </lineage>
</organism>
<comment type="caution">
    <text evidence="2">The sequence shown here is derived from an EMBL/GenBank/DDBJ whole genome shotgun (WGS) entry which is preliminary data.</text>
</comment>
<gene>
    <name evidence="2" type="ORF">CwatDRAFT_0175</name>
</gene>
<dbReference type="NCBIfam" id="TIGR04155">
    <property type="entry name" value="cyano_PEP"/>
    <property type="match status" value="1"/>
</dbReference>
<feature type="chain" id="PRO_5004235462" description="PEP-CTERM protein-sorting domain-containing protein" evidence="1">
    <location>
        <begin position="22"/>
        <end position="157"/>
    </location>
</feature>
<dbReference type="RefSeq" id="WP_007308455.1">
    <property type="nucleotide sequence ID" value="NZ_AADV02000241.1"/>
</dbReference>
<reference evidence="2" key="2">
    <citation type="submission" date="2005-06" db="EMBL/GenBank/DDBJ databases">
        <title>Sequencing of the draft genome and assembly of Crocosphaera watsonii WH 8501.</title>
        <authorList>
            <consortium name="US DOE Joint Genome Institute (JGI-PGF)"/>
            <person name="Copeland A."/>
            <person name="Lucas S."/>
            <person name="Lapidus A."/>
            <person name="Barry K."/>
            <person name="Detter C."/>
            <person name="Glavina T."/>
            <person name="Hammon N."/>
            <person name="Israni S."/>
            <person name="Pitluck S."/>
            <person name="Richardson P."/>
        </authorList>
    </citation>
    <scope>NUCLEOTIDE SEQUENCE [LARGE SCALE GENOMIC DNA]</scope>
    <source>
        <strain evidence="2">WH 8501</strain>
    </source>
</reference>
<proteinExistence type="predicted"/>
<accession>Q4BUY2</accession>
<evidence type="ECO:0000313" key="2">
    <source>
        <dbReference type="EMBL" id="EAM47712.1"/>
    </source>
</evidence>
<reference evidence="2" key="1">
    <citation type="submission" date="2004-02" db="EMBL/GenBank/DDBJ databases">
        <authorList>
            <consortium name="DOE Joint Genome Institute"/>
        </authorList>
    </citation>
    <scope>NUCLEOTIDE SEQUENCE [LARGE SCALE GENOMIC DNA]</scope>
    <source>
        <strain evidence="2">WH 8501</strain>
    </source>
</reference>
<evidence type="ECO:0000256" key="1">
    <source>
        <dbReference type="SAM" id="SignalP"/>
    </source>
</evidence>
<keyword evidence="1" id="KW-0732">Signal</keyword>